<evidence type="ECO:0000256" key="5">
    <source>
        <dbReference type="ARBA" id="ARBA00022741"/>
    </source>
</evidence>
<keyword evidence="3" id="KW-1003">Cell membrane</keyword>
<dbReference type="GO" id="GO:0005524">
    <property type="term" value="F:ATP binding"/>
    <property type="evidence" value="ECO:0007669"/>
    <property type="project" value="UniProtKB-KW"/>
</dbReference>
<dbReference type="OrthoDB" id="9806127at2"/>
<dbReference type="PANTHER" id="PTHR43394">
    <property type="entry name" value="ATP-DEPENDENT PERMEASE MDL1, MITOCHONDRIAL"/>
    <property type="match status" value="1"/>
</dbReference>
<reference evidence="12 13" key="1">
    <citation type="submission" date="2019-07" db="EMBL/GenBank/DDBJ databases">
        <title>Hymenobacter sp. straun FUR1 Genome sequencing and assembly.</title>
        <authorList>
            <person name="Chhetri G."/>
        </authorList>
    </citation>
    <scope>NUCLEOTIDE SEQUENCE [LARGE SCALE GENOMIC DNA]</scope>
    <source>
        <strain evidence="12 13">Fur1</strain>
    </source>
</reference>
<evidence type="ECO:0000259" key="10">
    <source>
        <dbReference type="PROSITE" id="PS50893"/>
    </source>
</evidence>
<dbReference type="PANTHER" id="PTHR43394:SF1">
    <property type="entry name" value="ATP-BINDING CASSETTE SUB-FAMILY B MEMBER 10, MITOCHONDRIAL"/>
    <property type="match status" value="1"/>
</dbReference>
<sequence length="629" mass="70164">MNWLSSLLEKISAKNPNHKRGPEKPAVSVRERVSALRHLPAFLKLIWHTSPALTLANIALRLLRAALPLATLYVARLILDDVVQLSKLAPAARVLSPVLGLVALEFGLVLLADALGRAVALLDSLLGDLFANASSVRLMQHAAELDLDQFEDSTFYDKLERARRQTLSRSVLMSQVLAQGQDAVTLVLLAGGLVAFQPWLLGLLLLAVVPAFLGESHFNERSYSLSHSWTPERRELDYLRQTGASDETAKEVKIFGLSDFLITRFETLSDQFYRQNKALALRRASWGTVFAAVGAAGYYGAYVYIIKQAVGGTISIGQLTFLAGSFARLRGLLEGILSRFSQVADGALYLQDFFDFFQIAPRIVRPTTEQVVRPFPRPIRQGFTFEDVSFRYKNAEKWALRHLSFELHAGEKLALVGENGAGKTTLVKLLARLYDPTEGRILLDGHDLREYDPAELRQEIGVIFQDFVRFQLPAGQNLAVGRISERQNQPRIEQAAHQSLADTVIAKLPLGYDQMIGRRFNGGVDLSGGEWQKIALGRAYMREAQLLILDEPTAALDARAEYEVFERFKELTQGKTAVLISHRFSTVRMADRILVVEHGRVQEIGSHEELLANNGRYAELFRLQAAGYR</sequence>
<protein>
    <submittedName>
        <fullName evidence="12">ABC transporter ATP-binding protein</fullName>
    </submittedName>
</protein>
<evidence type="ECO:0000256" key="3">
    <source>
        <dbReference type="ARBA" id="ARBA00022475"/>
    </source>
</evidence>
<evidence type="ECO:0000256" key="6">
    <source>
        <dbReference type="ARBA" id="ARBA00022840"/>
    </source>
</evidence>
<dbReference type="InterPro" id="IPR003439">
    <property type="entry name" value="ABC_transporter-like_ATP-bd"/>
</dbReference>
<keyword evidence="5" id="KW-0547">Nucleotide-binding</keyword>
<gene>
    <name evidence="12" type="ORF">FNT36_22370</name>
</gene>
<dbReference type="PROSITE" id="PS00211">
    <property type="entry name" value="ABC_TRANSPORTER_1"/>
    <property type="match status" value="1"/>
</dbReference>
<dbReference type="SUPFAM" id="SSF90123">
    <property type="entry name" value="ABC transporter transmembrane region"/>
    <property type="match status" value="1"/>
</dbReference>
<dbReference type="EMBL" id="VMRJ01000006">
    <property type="protein sequence ID" value="TVT37904.1"/>
    <property type="molecule type" value="Genomic_DNA"/>
</dbReference>
<dbReference type="Gene3D" id="3.40.50.300">
    <property type="entry name" value="P-loop containing nucleotide triphosphate hydrolases"/>
    <property type="match status" value="1"/>
</dbReference>
<evidence type="ECO:0000256" key="2">
    <source>
        <dbReference type="ARBA" id="ARBA00022448"/>
    </source>
</evidence>
<dbReference type="GO" id="GO:0005886">
    <property type="term" value="C:plasma membrane"/>
    <property type="evidence" value="ECO:0007669"/>
    <property type="project" value="UniProtKB-SubCell"/>
</dbReference>
<keyword evidence="6 12" id="KW-0067">ATP-binding</keyword>
<evidence type="ECO:0000259" key="11">
    <source>
        <dbReference type="PROSITE" id="PS50929"/>
    </source>
</evidence>
<dbReference type="InterPro" id="IPR039421">
    <property type="entry name" value="Type_1_exporter"/>
</dbReference>
<dbReference type="InterPro" id="IPR027417">
    <property type="entry name" value="P-loop_NTPase"/>
</dbReference>
<feature type="domain" description="ABC transmembrane type-1" evidence="11">
    <location>
        <begin position="58"/>
        <end position="345"/>
    </location>
</feature>
<keyword evidence="4 9" id="KW-0812">Transmembrane</keyword>
<keyword evidence="2" id="KW-0813">Transport</keyword>
<dbReference type="PROSITE" id="PS50929">
    <property type="entry name" value="ABC_TM1F"/>
    <property type="match status" value="1"/>
</dbReference>
<comment type="subcellular location">
    <subcellularLocation>
        <location evidence="1">Cell membrane</location>
        <topology evidence="1">Multi-pass membrane protein</topology>
    </subcellularLocation>
</comment>
<dbReference type="GO" id="GO:0016887">
    <property type="term" value="F:ATP hydrolysis activity"/>
    <property type="evidence" value="ECO:0007669"/>
    <property type="project" value="InterPro"/>
</dbReference>
<evidence type="ECO:0000313" key="13">
    <source>
        <dbReference type="Proteomes" id="UP000317624"/>
    </source>
</evidence>
<evidence type="ECO:0000313" key="12">
    <source>
        <dbReference type="EMBL" id="TVT37904.1"/>
    </source>
</evidence>
<dbReference type="GO" id="GO:0015421">
    <property type="term" value="F:ABC-type oligopeptide transporter activity"/>
    <property type="evidence" value="ECO:0007669"/>
    <property type="project" value="TreeGrafter"/>
</dbReference>
<feature type="transmembrane region" description="Helical" evidence="9">
    <location>
        <begin position="284"/>
        <end position="305"/>
    </location>
</feature>
<dbReference type="PROSITE" id="PS50893">
    <property type="entry name" value="ABC_TRANSPORTER_2"/>
    <property type="match status" value="1"/>
</dbReference>
<dbReference type="AlphaFoldDB" id="A0A558BN12"/>
<dbReference type="SUPFAM" id="SSF52540">
    <property type="entry name" value="P-loop containing nucleoside triphosphate hydrolases"/>
    <property type="match status" value="1"/>
</dbReference>
<dbReference type="Gene3D" id="1.20.1560.10">
    <property type="entry name" value="ABC transporter type 1, transmembrane domain"/>
    <property type="match status" value="1"/>
</dbReference>
<dbReference type="SMART" id="SM00382">
    <property type="entry name" value="AAA"/>
    <property type="match status" value="1"/>
</dbReference>
<feature type="transmembrane region" description="Helical" evidence="9">
    <location>
        <begin position="183"/>
        <end position="213"/>
    </location>
</feature>
<dbReference type="Proteomes" id="UP000317624">
    <property type="component" value="Unassembled WGS sequence"/>
</dbReference>
<dbReference type="Pfam" id="PF00005">
    <property type="entry name" value="ABC_tran"/>
    <property type="match status" value="1"/>
</dbReference>
<dbReference type="RefSeq" id="WP_144852397.1">
    <property type="nucleotide sequence ID" value="NZ_VMRJ01000006.1"/>
</dbReference>
<keyword evidence="7 9" id="KW-1133">Transmembrane helix</keyword>
<accession>A0A558BN12</accession>
<dbReference type="InterPro" id="IPR017871">
    <property type="entry name" value="ABC_transporter-like_CS"/>
</dbReference>
<evidence type="ECO:0000256" key="1">
    <source>
        <dbReference type="ARBA" id="ARBA00004651"/>
    </source>
</evidence>
<dbReference type="InterPro" id="IPR011527">
    <property type="entry name" value="ABC1_TM_dom"/>
</dbReference>
<evidence type="ECO:0000256" key="4">
    <source>
        <dbReference type="ARBA" id="ARBA00022692"/>
    </source>
</evidence>
<keyword evidence="13" id="KW-1185">Reference proteome</keyword>
<dbReference type="InterPro" id="IPR003593">
    <property type="entry name" value="AAA+_ATPase"/>
</dbReference>
<evidence type="ECO:0000256" key="8">
    <source>
        <dbReference type="ARBA" id="ARBA00023136"/>
    </source>
</evidence>
<name>A0A558BN12_9BACT</name>
<dbReference type="InterPro" id="IPR036640">
    <property type="entry name" value="ABC1_TM_sf"/>
</dbReference>
<dbReference type="FunFam" id="3.40.50.300:FF:000221">
    <property type="entry name" value="Multidrug ABC transporter ATP-binding protein"/>
    <property type="match status" value="1"/>
</dbReference>
<comment type="caution">
    <text evidence="12">The sequence shown here is derived from an EMBL/GenBank/DDBJ whole genome shotgun (WGS) entry which is preliminary data.</text>
</comment>
<organism evidence="12 13">
    <name type="scientific">Hymenobacter setariae</name>
    <dbReference type="NCBI Taxonomy" id="2594794"/>
    <lineage>
        <taxon>Bacteria</taxon>
        <taxon>Pseudomonadati</taxon>
        <taxon>Bacteroidota</taxon>
        <taxon>Cytophagia</taxon>
        <taxon>Cytophagales</taxon>
        <taxon>Hymenobacteraceae</taxon>
        <taxon>Hymenobacter</taxon>
    </lineage>
</organism>
<evidence type="ECO:0000256" key="7">
    <source>
        <dbReference type="ARBA" id="ARBA00022989"/>
    </source>
</evidence>
<keyword evidence="8 9" id="KW-0472">Membrane</keyword>
<proteinExistence type="predicted"/>
<evidence type="ECO:0000256" key="9">
    <source>
        <dbReference type="SAM" id="Phobius"/>
    </source>
</evidence>
<feature type="domain" description="ABC transporter" evidence="10">
    <location>
        <begin position="383"/>
        <end position="623"/>
    </location>
</feature>